<evidence type="ECO:0000259" key="2">
    <source>
        <dbReference type="Pfam" id="PF20469"/>
    </source>
</evidence>
<dbReference type="RefSeq" id="WP_304280811.1">
    <property type="nucleotide sequence ID" value="NZ_QFQZ01000068.1"/>
</dbReference>
<dbReference type="Gene3D" id="3.40.50.300">
    <property type="entry name" value="P-loop containing nucleotide triphosphate hydrolases"/>
    <property type="match status" value="1"/>
</dbReference>
<dbReference type="SUPFAM" id="SSF52540">
    <property type="entry name" value="P-loop containing nucleoside triphosphate hydrolases"/>
    <property type="match status" value="1"/>
</dbReference>
<dbReference type="InterPro" id="IPR051396">
    <property type="entry name" value="Bact_Antivir_Def_Nuclease"/>
</dbReference>
<dbReference type="GO" id="GO:0016887">
    <property type="term" value="F:ATP hydrolysis activity"/>
    <property type="evidence" value="ECO:0007669"/>
    <property type="project" value="InterPro"/>
</dbReference>
<sequence>MKIRSVKISNVRSFLEQQTLLVDGEIAILVGPNGGGKTNLLDTIIIAIKRYLMPPAYIRQIPQPHDPYYHDFTYNDQLNNTPLDRYSGSEGEPQEVEIAFEVTTQDIANIAMIKADAKRLVKAEKRNVHGSRSEGAADWDLSILNAGDVVSLRIENGNVFARAPGEHLFLNYLQAYEADNSLRRLSGMQELRETLLYLPVNRTAQDVSAEVVLANVNASDLKRQSDAMTSKHPSSISNRAIATIAQSHRRLEQTHGAGALDKLKAEPNMTRLTKALTALGYEWSVECINPDNNTYTILLEKQGSAFRIGSASSGERQLLTYLLAIYALDVRDALILIDEPELHLHPRWQKALLNLFEQLSVETGNQFIMATHSPTFISPTSVQYVSRVFSENQRSRIVRLERRGLPGTKHRFDAINSQNNERIFFADLVVLVEGPSDRMVMERMLAAREAKESAGGATVEVVAVHGKMMFSHYSALLKACGVRTILVADFDYVQQIGNDEIKSMLGVNTKKIKEAIGDPSSFDGATIVAMIDDTIAQGKWVGSTEEWKRIKSVRTKLRPDLSPEDMAKITKFIDGKRADDIYVLKEGTLEAYLPSGYGGKDIDKLIALINEPDFEERLPEPHRRELFEIADAIEKARQNIAARTVVAKIGETVGDTVAVLG</sequence>
<dbReference type="PANTHER" id="PTHR43581:SF4">
    <property type="entry name" value="ATP_GTP PHOSPHATASE"/>
    <property type="match status" value="1"/>
</dbReference>
<dbReference type="Pfam" id="PF20469">
    <property type="entry name" value="OLD-like_TOPRIM"/>
    <property type="match status" value="1"/>
</dbReference>
<dbReference type="InterPro" id="IPR027417">
    <property type="entry name" value="P-loop_NTPase"/>
</dbReference>
<accession>A0A2W5UWK7</accession>
<dbReference type="InterPro" id="IPR003959">
    <property type="entry name" value="ATPase_AAA_core"/>
</dbReference>
<dbReference type="InterPro" id="IPR034139">
    <property type="entry name" value="TOPRIM_OLD"/>
</dbReference>
<evidence type="ECO:0000259" key="1">
    <source>
        <dbReference type="Pfam" id="PF13304"/>
    </source>
</evidence>
<dbReference type="AlphaFoldDB" id="A0A2W5UWK7"/>
<dbReference type="Pfam" id="PF13304">
    <property type="entry name" value="AAA_21"/>
    <property type="match status" value="1"/>
</dbReference>
<dbReference type="GO" id="GO:0005524">
    <property type="term" value="F:ATP binding"/>
    <property type="evidence" value="ECO:0007669"/>
    <property type="project" value="InterPro"/>
</dbReference>
<feature type="domain" description="OLD protein-like TOPRIM" evidence="2">
    <location>
        <begin position="424"/>
        <end position="491"/>
    </location>
</feature>
<dbReference type="Proteomes" id="UP000249393">
    <property type="component" value="Unassembled WGS sequence"/>
</dbReference>
<evidence type="ECO:0000313" key="3">
    <source>
        <dbReference type="EMBL" id="PZR32129.1"/>
    </source>
</evidence>
<gene>
    <name evidence="3" type="ORF">DI526_17615</name>
</gene>
<name>A0A2W5UWK7_9CAUL</name>
<organism evidence="3 4">
    <name type="scientific">Caulobacter segnis</name>
    <dbReference type="NCBI Taxonomy" id="88688"/>
    <lineage>
        <taxon>Bacteria</taxon>
        <taxon>Pseudomonadati</taxon>
        <taxon>Pseudomonadota</taxon>
        <taxon>Alphaproteobacteria</taxon>
        <taxon>Caulobacterales</taxon>
        <taxon>Caulobacteraceae</taxon>
        <taxon>Caulobacter</taxon>
    </lineage>
</organism>
<reference evidence="3 4" key="1">
    <citation type="submission" date="2017-08" db="EMBL/GenBank/DDBJ databases">
        <title>Infants hospitalized years apart are colonized by the same room-sourced microbial strains.</title>
        <authorList>
            <person name="Brooks B."/>
            <person name="Olm M.R."/>
            <person name="Firek B.A."/>
            <person name="Baker R."/>
            <person name="Thomas B.C."/>
            <person name="Morowitz M.J."/>
            <person name="Banfield J.F."/>
        </authorList>
    </citation>
    <scope>NUCLEOTIDE SEQUENCE [LARGE SCALE GENOMIC DNA]</scope>
    <source>
        <strain evidence="3">S2_003_000_R2_4</strain>
    </source>
</reference>
<proteinExistence type="predicted"/>
<dbReference type="EMBL" id="QFQZ01000068">
    <property type="protein sequence ID" value="PZR32129.1"/>
    <property type="molecule type" value="Genomic_DNA"/>
</dbReference>
<protein>
    <submittedName>
        <fullName evidence="3">Chromosome segregation protein SMC</fullName>
    </submittedName>
</protein>
<feature type="domain" description="ATPase AAA-type core" evidence="1">
    <location>
        <begin position="26"/>
        <end position="378"/>
    </location>
</feature>
<evidence type="ECO:0000313" key="4">
    <source>
        <dbReference type="Proteomes" id="UP000249393"/>
    </source>
</evidence>
<comment type="caution">
    <text evidence="3">The sequence shown here is derived from an EMBL/GenBank/DDBJ whole genome shotgun (WGS) entry which is preliminary data.</text>
</comment>
<dbReference type="PANTHER" id="PTHR43581">
    <property type="entry name" value="ATP/GTP PHOSPHATASE"/>
    <property type="match status" value="1"/>
</dbReference>
<dbReference type="CDD" id="cd01026">
    <property type="entry name" value="TOPRIM_OLD"/>
    <property type="match status" value="1"/>
</dbReference>